<evidence type="ECO:0000256" key="24">
    <source>
        <dbReference type="PIRSR" id="PIRSR601580-3"/>
    </source>
</evidence>
<dbReference type="InterPro" id="IPR001580">
    <property type="entry name" value="Calret/calnex"/>
</dbReference>
<dbReference type="GO" id="GO:0031966">
    <property type="term" value="C:mitochondrial membrane"/>
    <property type="evidence" value="ECO:0007669"/>
    <property type="project" value="UniProtKB-SubCell"/>
</dbReference>
<evidence type="ECO:0000256" key="18">
    <source>
        <dbReference type="ARBA" id="ARBA00023139"/>
    </source>
</evidence>
<dbReference type="PANTHER" id="PTHR11073:SF11">
    <property type="entry name" value="CALNEXIN"/>
    <property type="match status" value="1"/>
</dbReference>
<dbReference type="SUPFAM" id="SSF63887">
    <property type="entry name" value="P-domain of calnexin/calreticulin"/>
    <property type="match status" value="1"/>
</dbReference>
<evidence type="ECO:0000256" key="12">
    <source>
        <dbReference type="ARBA" id="ARBA00022837"/>
    </source>
</evidence>
<evidence type="ECO:0000256" key="8">
    <source>
        <dbReference type="ARBA" id="ARBA00022729"/>
    </source>
</evidence>
<evidence type="ECO:0000256" key="5">
    <source>
        <dbReference type="ARBA" id="ARBA00022553"/>
    </source>
</evidence>
<evidence type="ECO:0000256" key="23">
    <source>
        <dbReference type="ARBA" id="ARBA00040224"/>
    </source>
</evidence>
<dbReference type="PROSITE" id="PS00805">
    <property type="entry name" value="CALRETICULIN_REPEAT"/>
    <property type="match status" value="1"/>
</dbReference>
<evidence type="ECO:0000256" key="11">
    <source>
        <dbReference type="ARBA" id="ARBA00022824"/>
    </source>
</evidence>
<keyword evidence="16" id="KW-0496">Mitochondrion</keyword>
<gene>
    <name evidence="27" type="ORF">CesoFtcFv8_009676</name>
</gene>
<feature type="compositionally biased region" description="Basic and acidic residues" evidence="26">
    <location>
        <begin position="381"/>
        <end position="390"/>
    </location>
</feature>
<evidence type="ECO:0000313" key="28">
    <source>
        <dbReference type="Proteomes" id="UP001335648"/>
    </source>
</evidence>
<dbReference type="Gene3D" id="2.60.120.200">
    <property type="match status" value="1"/>
</dbReference>
<feature type="compositionally biased region" description="Acidic residues" evidence="26">
    <location>
        <begin position="441"/>
        <end position="450"/>
    </location>
</feature>
<feature type="region of interest" description="Disordered" evidence="26">
    <location>
        <begin position="441"/>
        <end position="460"/>
    </location>
</feature>
<evidence type="ECO:0000256" key="19">
    <source>
        <dbReference type="ARBA" id="ARBA00023157"/>
    </source>
</evidence>
<dbReference type="SUPFAM" id="SSF49899">
    <property type="entry name" value="Concanavalin A-like lectins/glucanases"/>
    <property type="match status" value="2"/>
</dbReference>
<evidence type="ECO:0000256" key="10">
    <source>
        <dbReference type="ARBA" id="ARBA00022737"/>
    </source>
</evidence>
<feature type="compositionally biased region" description="Basic and acidic residues" evidence="26">
    <location>
        <begin position="698"/>
        <end position="713"/>
    </location>
</feature>
<keyword evidence="10" id="KW-0677">Repeat</keyword>
<evidence type="ECO:0000256" key="20">
    <source>
        <dbReference type="ARBA" id="ARBA00023186"/>
    </source>
</evidence>
<feature type="region of interest" description="Disordered" evidence="26">
    <location>
        <begin position="362"/>
        <end position="390"/>
    </location>
</feature>
<dbReference type="GO" id="GO:0051082">
    <property type="term" value="F:unfolded protein binding"/>
    <property type="evidence" value="ECO:0007669"/>
    <property type="project" value="InterPro"/>
</dbReference>
<evidence type="ECO:0000256" key="15">
    <source>
        <dbReference type="ARBA" id="ARBA00022990"/>
    </source>
</evidence>
<dbReference type="Gene3D" id="2.10.250.10">
    <property type="entry name" value="Calreticulin/calnexin, P domain"/>
    <property type="match status" value="1"/>
</dbReference>
<keyword evidence="11 25" id="KW-0256">Endoplasmic reticulum</keyword>
<feature type="compositionally biased region" description="Basic and acidic residues" evidence="26">
    <location>
        <begin position="616"/>
        <end position="627"/>
    </location>
</feature>
<dbReference type="GO" id="GO:0005789">
    <property type="term" value="C:endoplasmic reticulum membrane"/>
    <property type="evidence" value="ECO:0007669"/>
    <property type="project" value="UniProtKB-SubCell"/>
</dbReference>
<keyword evidence="12" id="KW-0106">Calcium</keyword>
<dbReference type="InterPro" id="IPR013320">
    <property type="entry name" value="ConA-like_dom_sf"/>
</dbReference>
<evidence type="ECO:0000256" key="16">
    <source>
        <dbReference type="ARBA" id="ARBA00023128"/>
    </source>
</evidence>
<reference evidence="27 28" key="1">
    <citation type="journal article" date="2023" name="Mol. Biol. Evol.">
        <title>Genomics of Secondarily Temperate Adaptation in the Only Non-Antarctic Icefish.</title>
        <authorList>
            <person name="Rivera-Colon A.G."/>
            <person name="Rayamajhi N."/>
            <person name="Minhas B.F."/>
            <person name="Madrigal G."/>
            <person name="Bilyk K.T."/>
            <person name="Yoon V."/>
            <person name="Hune M."/>
            <person name="Gregory S."/>
            <person name="Cheng C.H.C."/>
            <person name="Catchen J.M."/>
        </authorList>
    </citation>
    <scope>NUCLEOTIDE SEQUENCE [LARGE SCALE GENOMIC DNA]</scope>
    <source>
        <strain evidence="27">JC2023a</strain>
    </source>
</reference>
<name>A0AAN8C3P4_9TELE</name>
<evidence type="ECO:0000256" key="25">
    <source>
        <dbReference type="RuleBase" id="RU362126"/>
    </source>
</evidence>
<accession>A0AAN8C3P4</accession>
<dbReference type="GO" id="GO:0036503">
    <property type="term" value="P:ERAD pathway"/>
    <property type="evidence" value="ECO:0007669"/>
    <property type="project" value="TreeGrafter"/>
</dbReference>
<evidence type="ECO:0000256" key="13">
    <source>
        <dbReference type="ARBA" id="ARBA00022843"/>
    </source>
</evidence>
<evidence type="ECO:0000256" key="22">
    <source>
        <dbReference type="ARBA" id="ARBA00037453"/>
    </source>
</evidence>
<organism evidence="27 28">
    <name type="scientific">Champsocephalus esox</name>
    <name type="common">pike icefish</name>
    <dbReference type="NCBI Taxonomy" id="159716"/>
    <lineage>
        <taxon>Eukaryota</taxon>
        <taxon>Metazoa</taxon>
        <taxon>Chordata</taxon>
        <taxon>Craniata</taxon>
        <taxon>Vertebrata</taxon>
        <taxon>Euteleostomi</taxon>
        <taxon>Actinopterygii</taxon>
        <taxon>Neopterygii</taxon>
        <taxon>Teleostei</taxon>
        <taxon>Neoteleostei</taxon>
        <taxon>Acanthomorphata</taxon>
        <taxon>Eupercaria</taxon>
        <taxon>Perciformes</taxon>
        <taxon>Notothenioidei</taxon>
        <taxon>Channichthyidae</taxon>
        <taxon>Champsocephalus</taxon>
    </lineage>
</organism>
<keyword evidence="14 25" id="KW-1133">Transmembrane helix</keyword>
<dbReference type="PRINTS" id="PR00626">
    <property type="entry name" value="CALRETICULIN"/>
</dbReference>
<dbReference type="PROSITE" id="PS00804">
    <property type="entry name" value="CALRETICULIN_2"/>
    <property type="match status" value="1"/>
</dbReference>
<evidence type="ECO:0000256" key="3">
    <source>
        <dbReference type="ARBA" id="ARBA00004583"/>
    </source>
</evidence>
<keyword evidence="8" id="KW-0732">Signal</keyword>
<evidence type="ECO:0000256" key="7">
    <source>
        <dbReference type="ARBA" id="ARBA00022723"/>
    </source>
</evidence>
<dbReference type="GO" id="GO:0006457">
    <property type="term" value="P:protein folding"/>
    <property type="evidence" value="ECO:0007669"/>
    <property type="project" value="InterPro"/>
</dbReference>
<keyword evidence="19 24" id="KW-1015">Disulfide bond</keyword>
<evidence type="ECO:0000256" key="4">
    <source>
        <dbReference type="ARBA" id="ARBA00010983"/>
    </source>
</evidence>
<protein>
    <recommendedName>
        <fullName evidence="23">Calnexin</fullName>
    </recommendedName>
</protein>
<evidence type="ECO:0000313" key="27">
    <source>
        <dbReference type="EMBL" id="KAK5896530.1"/>
    </source>
</evidence>
<feature type="region of interest" description="Disordered" evidence="26">
    <location>
        <begin position="611"/>
        <end position="734"/>
    </location>
</feature>
<evidence type="ECO:0000256" key="1">
    <source>
        <dbReference type="ARBA" id="ARBA00004115"/>
    </source>
</evidence>
<evidence type="ECO:0000256" key="9">
    <source>
        <dbReference type="ARBA" id="ARBA00022734"/>
    </source>
</evidence>
<keyword evidence="17 25" id="KW-0472">Membrane</keyword>
<feature type="transmembrane region" description="Helical" evidence="25">
    <location>
        <begin position="582"/>
        <end position="603"/>
    </location>
</feature>
<dbReference type="InterPro" id="IPR009033">
    <property type="entry name" value="Calreticulin/calnexin_P_dom_sf"/>
</dbReference>
<comment type="subcellular location">
    <subcellularLocation>
        <location evidence="1">Endoplasmic reticulum membrane</location>
        <topology evidence="1">Single-pass type I membrane protein</topology>
    </subcellularLocation>
    <subcellularLocation>
        <location evidence="2">Melanosome membrane</location>
        <topology evidence="2">Single-pass type I membrane protein</topology>
    </subcellularLocation>
    <subcellularLocation>
        <location evidence="3">Mitochondrion membrane</location>
        <topology evidence="3">Single-pass type I membrane protein</topology>
    </subcellularLocation>
</comment>
<dbReference type="GO" id="GO:0005509">
    <property type="term" value="F:calcium ion binding"/>
    <property type="evidence" value="ECO:0007669"/>
    <property type="project" value="InterPro"/>
</dbReference>
<keyword evidence="6 25" id="KW-0812">Transmembrane</keyword>
<dbReference type="Proteomes" id="UP001335648">
    <property type="component" value="Unassembled WGS sequence"/>
</dbReference>
<proteinExistence type="inferred from homology"/>
<dbReference type="Pfam" id="PF00262">
    <property type="entry name" value="Calreticulin"/>
    <property type="match status" value="1"/>
</dbReference>
<dbReference type="FunFam" id="2.60.120.200:FF:000430">
    <property type="entry name" value="Si:ch211-274f20.2"/>
    <property type="match status" value="1"/>
</dbReference>
<feature type="disulfide bond" evidence="24">
    <location>
        <begin position="260"/>
        <end position="294"/>
    </location>
</feature>
<evidence type="ECO:0000256" key="14">
    <source>
        <dbReference type="ARBA" id="ARBA00022989"/>
    </source>
</evidence>
<evidence type="ECO:0000256" key="17">
    <source>
        <dbReference type="ARBA" id="ARBA00023136"/>
    </source>
</evidence>
<keyword evidence="13" id="KW-0832">Ubl conjugation</keyword>
<keyword evidence="21" id="KW-0449">Lipoprotein</keyword>
<keyword evidence="18" id="KW-0564">Palmitate</keyword>
<comment type="similarity">
    <text evidence="4 25">Belongs to the calreticulin family.</text>
</comment>
<keyword evidence="5" id="KW-0597">Phosphoprotein</keyword>
<sequence>MYIIESVKISSIKPLVPANRCALTPLKSTNQRCPRGSAPVEGGHLLVRLRFPVDQSGVDSCQETSDIANQQRQGGVEPCPPIPHVTLLSSSQAVKHPTYETMDQKFLVLLALGLLVCLSLPPGCGAQDGLQDVMEEGLEEEMDEEAPAEPKTPPIPKVTYKAPEPMGEHFIAESFDRGTLDGWVMSSAKKEETDEDIAKYDGKWVVEEMKDSKLAGDKGLVLKTRAKHHAISAQLLRPFVFDSKPLIIQYEVNFQSGLDCGGAYVKLLTQTPDLDLDQFTDKTPYTIMFGPDKCGEDFKLHFIFRHKNPKTGEFEEKHAKKPDADLRTYFTDKKTHLYTLVLNPDNSFEVLVDQTVVNSGSLLSDMTPAVNPAAEIEDPDDQKPEDWDERPKIQDPAAAKPEDWDEDAPAQIADEDAVKPDGWLDDEPEYIGDPEAVKPEDWDEDMDGEWEAPQVPNPLCETAPGCGEWKRPMIDNPNHKGKWKSPMIDNPNYQGVWKPRKVANPVFFEDLQPFRMSAFSAVGLELWSMTNDIFFDNFFITDDRSTAERWANDGWGLKKAAEGAADPGLATQMLNAAEERPWLWVVYVLTIALPIILIVVFCCTGKKKTGETPAAEYKKTDEAQPDVKEEEEEEEEEEEKKEEEEEKKAEEEEEEEEEEEKEEKSSPAAEGKSDGEESPAEKEEEEAEKEDEEDTAEELQKAARKKLEDDVLRRSPRNRKISSCVRLNLPSNRP</sequence>
<feature type="compositionally biased region" description="Basic and acidic residues" evidence="26">
    <location>
        <begin position="671"/>
        <end position="681"/>
    </location>
</feature>
<dbReference type="FunFam" id="2.10.250.10:FF:000001">
    <property type="entry name" value="Calnexin homolog"/>
    <property type="match status" value="1"/>
</dbReference>
<keyword evidence="9" id="KW-0430">Lectin</keyword>
<evidence type="ECO:0000256" key="26">
    <source>
        <dbReference type="SAM" id="MobiDB-lite"/>
    </source>
</evidence>
<dbReference type="PANTHER" id="PTHR11073">
    <property type="entry name" value="CALRETICULIN AND CALNEXIN"/>
    <property type="match status" value="1"/>
</dbReference>
<dbReference type="GO" id="GO:0030246">
    <property type="term" value="F:carbohydrate binding"/>
    <property type="evidence" value="ECO:0007669"/>
    <property type="project" value="UniProtKB-KW"/>
</dbReference>
<keyword evidence="28" id="KW-1185">Reference proteome</keyword>
<keyword evidence="15" id="KW-0007">Acetylation</keyword>
<dbReference type="InterPro" id="IPR018124">
    <property type="entry name" value="Calret/calnex_CS"/>
</dbReference>
<keyword evidence="20 25" id="KW-0143">Chaperone</keyword>
<feature type="compositionally biased region" description="Acidic residues" evidence="26">
    <location>
        <begin position="628"/>
        <end position="661"/>
    </location>
</feature>
<evidence type="ECO:0000256" key="21">
    <source>
        <dbReference type="ARBA" id="ARBA00023288"/>
    </source>
</evidence>
<evidence type="ECO:0000256" key="6">
    <source>
        <dbReference type="ARBA" id="ARBA00022692"/>
    </source>
</evidence>
<dbReference type="AlphaFoldDB" id="A0AAN8C3P4"/>
<comment type="caution">
    <text evidence="27">The sequence shown here is derived from an EMBL/GenBank/DDBJ whole genome shotgun (WGS) entry which is preliminary data.</text>
</comment>
<evidence type="ECO:0000256" key="2">
    <source>
        <dbReference type="ARBA" id="ARBA00004573"/>
    </source>
</evidence>
<comment type="function">
    <text evidence="22">Calcium-binding protein that interacts with newly synthesized monoglucosylated glycoproteins in the endoplasmic reticulum. It may act in assisting protein assembly and/or in the retention within the ER of unassembled protein subunits. It seems to play a major role in the quality control apparatus of the ER by the retention of incorrectly folded proteins. Associated with partial T-cell antigen receptor complexes that escape the ER of immature thymocytes, it may function as a signaling complex regulating thymocyte maturation. Additionally it may play a role in receptor-mediated endocytosis at the synapse.</text>
</comment>
<keyword evidence="7" id="KW-0479">Metal-binding</keyword>
<dbReference type="GO" id="GO:0033162">
    <property type="term" value="C:melanosome membrane"/>
    <property type="evidence" value="ECO:0007669"/>
    <property type="project" value="UniProtKB-SubCell"/>
</dbReference>
<feature type="compositionally biased region" description="Acidic residues" evidence="26">
    <location>
        <begin position="682"/>
        <end position="697"/>
    </location>
</feature>
<dbReference type="EMBL" id="JAULUE010002053">
    <property type="protein sequence ID" value="KAK5896530.1"/>
    <property type="molecule type" value="Genomic_DNA"/>
</dbReference>